<organism evidence="5 6">
    <name type="scientific">Microbacterium yannicii</name>
    <dbReference type="NCBI Taxonomy" id="671622"/>
    <lineage>
        <taxon>Bacteria</taxon>
        <taxon>Bacillati</taxon>
        <taxon>Actinomycetota</taxon>
        <taxon>Actinomycetes</taxon>
        <taxon>Micrococcales</taxon>
        <taxon>Microbacteriaceae</taxon>
        <taxon>Microbacterium</taxon>
    </lineage>
</organism>
<evidence type="ECO:0000256" key="3">
    <source>
        <dbReference type="ARBA" id="ARBA00023295"/>
    </source>
</evidence>
<evidence type="ECO:0000256" key="4">
    <source>
        <dbReference type="RuleBase" id="RU361187"/>
    </source>
</evidence>
<evidence type="ECO:0000256" key="2">
    <source>
        <dbReference type="ARBA" id="ARBA00022801"/>
    </source>
</evidence>
<gene>
    <name evidence="5" type="ORF">GCM10025760_24380</name>
</gene>
<keyword evidence="2 4" id="KW-0378">Hydrolase</keyword>
<dbReference type="PANTHER" id="PTHR22925:SF3">
    <property type="entry name" value="GLYCOSYL HYDROLASE FAMILY PROTEIN 43"/>
    <property type="match status" value="1"/>
</dbReference>
<sequence>MAERGTIRPGRVFTDDRGRTAQLHGIGLQRVGDRWLAWGEDKAAGDRFTAVACYSSRDLADWRYEGDALTAADGDLAPDRVVERPKVLQRPDGRWVMLVHVDGPVDGEPGDYAFARVGYAIADRPEGPYAYVRSERPLGNLSRDIGVYQEGGVGYLLSEDRDHGLHIYRLRDDHLGVESVVATLRQQANPAIGYESPTLVRHDGRYYLFGSDLTGWSMNDNMYTSAPALEGPWDPWRPIATPGTRTFESQVSVVAPVGDGYVYVGDRWDPERLAESPAVWLPLRIDDGRVQLEWRDHWSVEELGA</sequence>
<comment type="similarity">
    <text evidence="1 4">Belongs to the glycosyl hydrolase 43 family.</text>
</comment>
<dbReference type="RefSeq" id="WP_252787488.1">
    <property type="nucleotide sequence ID" value="NZ_BAABKZ010000002.1"/>
</dbReference>
<evidence type="ECO:0000313" key="5">
    <source>
        <dbReference type="EMBL" id="GAA5093778.1"/>
    </source>
</evidence>
<dbReference type="Proteomes" id="UP001501407">
    <property type="component" value="Unassembled WGS sequence"/>
</dbReference>
<keyword evidence="3 4" id="KW-0326">Glycosidase</keyword>
<dbReference type="Pfam" id="PF04616">
    <property type="entry name" value="Glyco_hydro_43"/>
    <property type="match status" value="1"/>
</dbReference>
<evidence type="ECO:0000313" key="6">
    <source>
        <dbReference type="Proteomes" id="UP001501407"/>
    </source>
</evidence>
<dbReference type="SUPFAM" id="SSF75005">
    <property type="entry name" value="Arabinanase/levansucrase/invertase"/>
    <property type="match status" value="1"/>
</dbReference>
<dbReference type="PANTHER" id="PTHR22925">
    <property type="entry name" value="GLYCOSYL HYDROLASE 43 FAMILY MEMBER"/>
    <property type="match status" value="1"/>
</dbReference>
<reference evidence="6" key="1">
    <citation type="journal article" date="2019" name="Int. J. Syst. Evol. Microbiol.">
        <title>The Global Catalogue of Microorganisms (GCM) 10K type strain sequencing project: providing services to taxonomists for standard genome sequencing and annotation.</title>
        <authorList>
            <consortium name="The Broad Institute Genomics Platform"/>
            <consortium name="The Broad Institute Genome Sequencing Center for Infectious Disease"/>
            <person name="Wu L."/>
            <person name="Ma J."/>
        </authorList>
    </citation>
    <scope>NUCLEOTIDE SEQUENCE [LARGE SCALE GENOMIC DNA]</scope>
    <source>
        <strain evidence="6">JCM 18959</strain>
    </source>
</reference>
<dbReference type="Gene3D" id="2.115.10.20">
    <property type="entry name" value="Glycosyl hydrolase domain, family 43"/>
    <property type="match status" value="1"/>
</dbReference>
<name>A0ABP9MDP0_9MICO</name>
<comment type="caution">
    <text evidence="5">The sequence shown here is derived from an EMBL/GenBank/DDBJ whole genome shotgun (WGS) entry which is preliminary data.</text>
</comment>
<keyword evidence="6" id="KW-1185">Reference proteome</keyword>
<protein>
    <submittedName>
        <fullName evidence="5">Family 43 glycosylhydrolase</fullName>
    </submittedName>
</protein>
<dbReference type="CDD" id="cd18821">
    <property type="entry name" value="GH43_Pc3Gal43A-like"/>
    <property type="match status" value="1"/>
</dbReference>
<accession>A0ABP9MDP0</accession>
<proteinExistence type="inferred from homology"/>
<dbReference type="InterPro" id="IPR006710">
    <property type="entry name" value="Glyco_hydro_43"/>
</dbReference>
<dbReference type="InterPro" id="IPR023296">
    <property type="entry name" value="Glyco_hydro_beta-prop_sf"/>
</dbReference>
<evidence type="ECO:0000256" key="1">
    <source>
        <dbReference type="ARBA" id="ARBA00009865"/>
    </source>
</evidence>
<dbReference type="EMBL" id="BAABKZ010000002">
    <property type="protein sequence ID" value="GAA5093778.1"/>
    <property type="molecule type" value="Genomic_DNA"/>
</dbReference>